<dbReference type="PANTHER" id="PTHR33606:SF3">
    <property type="entry name" value="PROTEIN YCII"/>
    <property type="match status" value="1"/>
</dbReference>
<evidence type="ECO:0000256" key="1">
    <source>
        <dbReference type="ARBA" id="ARBA00007689"/>
    </source>
</evidence>
<dbReference type="InterPro" id="IPR051807">
    <property type="entry name" value="Sec-metab_biosynth-assoc"/>
</dbReference>
<reference evidence="4" key="1">
    <citation type="journal article" date="2019" name="Int. J. Syst. Evol. Microbiol.">
        <title>The Global Catalogue of Microorganisms (GCM) 10K type strain sequencing project: providing services to taxonomists for standard genome sequencing and annotation.</title>
        <authorList>
            <consortium name="The Broad Institute Genomics Platform"/>
            <consortium name="The Broad Institute Genome Sequencing Center for Infectious Disease"/>
            <person name="Wu L."/>
            <person name="Ma J."/>
        </authorList>
    </citation>
    <scope>NUCLEOTIDE SEQUENCE [LARGE SCALE GENOMIC DNA]</scope>
    <source>
        <strain evidence="4">JCM 17843</strain>
    </source>
</reference>
<dbReference type="RefSeq" id="WP_150004339.1">
    <property type="nucleotide sequence ID" value="NZ_BMOV01000002.1"/>
</dbReference>
<keyword evidence="4" id="KW-1185">Reference proteome</keyword>
<protein>
    <recommendedName>
        <fullName evidence="2">YCII-related domain-containing protein</fullName>
    </recommendedName>
</protein>
<feature type="domain" description="YCII-related" evidence="2">
    <location>
        <begin position="1"/>
        <end position="86"/>
    </location>
</feature>
<organism evidence="3 4">
    <name type="scientific">Iodidimonas muriae</name>
    <dbReference type="NCBI Taxonomy" id="261467"/>
    <lineage>
        <taxon>Bacteria</taxon>
        <taxon>Pseudomonadati</taxon>
        <taxon>Pseudomonadota</taxon>
        <taxon>Alphaproteobacteria</taxon>
        <taxon>Iodidimonadales</taxon>
        <taxon>Iodidimonadaceae</taxon>
        <taxon>Iodidimonas</taxon>
    </lineage>
</organism>
<gene>
    <name evidence="3" type="ORF">GCM10007972_07800</name>
</gene>
<dbReference type="InterPro" id="IPR011008">
    <property type="entry name" value="Dimeric_a/b-barrel"/>
</dbReference>
<dbReference type="PANTHER" id="PTHR33606">
    <property type="entry name" value="PROTEIN YCII"/>
    <property type="match status" value="1"/>
</dbReference>
<accession>A0ABQ2L9X4</accession>
<proteinExistence type="inferred from homology"/>
<dbReference type="Gene3D" id="3.30.70.1060">
    <property type="entry name" value="Dimeric alpha+beta barrel"/>
    <property type="match status" value="1"/>
</dbReference>
<comment type="similarity">
    <text evidence="1">Belongs to the YciI family.</text>
</comment>
<dbReference type="SUPFAM" id="SSF54909">
    <property type="entry name" value="Dimeric alpha+beta barrel"/>
    <property type="match status" value="1"/>
</dbReference>
<evidence type="ECO:0000313" key="3">
    <source>
        <dbReference type="EMBL" id="GGO07977.1"/>
    </source>
</evidence>
<dbReference type="InterPro" id="IPR005545">
    <property type="entry name" value="YCII"/>
</dbReference>
<dbReference type="EMBL" id="BMOV01000002">
    <property type="protein sequence ID" value="GGO07977.1"/>
    <property type="molecule type" value="Genomic_DNA"/>
</dbReference>
<evidence type="ECO:0000259" key="2">
    <source>
        <dbReference type="Pfam" id="PF03795"/>
    </source>
</evidence>
<name>A0ABQ2L9X4_9PROT</name>
<evidence type="ECO:0000313" key="4">
    <source>
        <dbReference type="Proteomes" id="UP000602381"/>
    </source>
</evidence>
<dbReference type="Pfam" id="PF03795">
    <property type="entry name" value="YCII"/>
    <property type="match status" value="1"/>
</dbReference>
<sequence length="98" mass="10574">MLFVILATDKDGGSAIRKATRAAHLDYLKGAGDRLKLAGPLRDDKDTPLGSMIVIDAASETAARLFAQNDPYAQAGLFQSVEIKPFLAVTGRWARLED</sequence>
<dbReference type="Proteomes" id="UP000602381">
    <property type="component" value="Unassembled WGS sequence"/>
</dbReference>
<comment type="caution">
    <text evidence="3">The sequence shown here is derived from an EMBL/GenBank/DDBJ whole genome shotgun (WGS) entry which is preliminary data.</text>
</comment>